<dbReference type="GeneID" id="110287307"/>
<evidence type="ECO:0000313" key="11">
    <source>
        <dbReference type="Proteomes" id="UP000515126"/>
    </source>
</evidence>
<evidence type="ECO:0000256" key="9">
    <source>
        <dbReference type="ARBA" id="ARBA00023136"/>
    </source>
</evidence>
<feature type="transmembrane region" description="Helical" evidence="10">
    <location>
        <begin position="133"/>
        <end position="156"/>
    </location>
</feature>
<dbReference type="InterPro" id="IPR006187">
    <property type="entry name" value="Claudin"/>
</dbReference>
<dbReference type="PANTHER" id="PTHR12002">
    <property type="entry name" value="CLAUDIN"/>
    <property type="match status" value="1"/>
</dbReference>
<evidence type="ECO:0000256" key="2">
    <source>
        <dbReference type="ARBA" id="ARBA00004651"/>
    </source>
</evidence>
<evidence type="ECO:0000256" key="5">
    <source>
        <dbReference type="ARBA" id="ARBA00022475"/>
    </source>
</evidence>
<evidence type="ECO:0000256" key="7">
    <source>
        <dbReference type="ARBA" id="ARBA00022949"/>
    </source>
</evidence>
<organism evidence="11 12">
    <name type="scientific">Mus caroli</name>
    <name type="common">Ryukyu mouse</name>
    <name type="synonym">Ricefield mouse</name>
    <dbReference type="NCBI Taxonomy" id="10089"/>
    <lineage>
        <taxon>Eukaryota</taxon>
        <taxon>Metazoa</taxon>
        <taxon>Chordata</taxon>
        <taxon>Craniata</taxon>
        <taxon>Vertebrata</taxon>
        <taxon>Euteleostomi</taxon>
        <taxon>Mammalia</taxon>
        <taxon>Eutheria</taxon>
        <taxon>Euarchontoglires</taxon>
        <taxon>Glires</taxon>
        <taxon>Rodentia</taxon>
        <taxon>Myomorpha</taxon>
        <taxon>Muroidea</taxon>
        <taxon>Muridae</taxon>
        <taxon>Murinae</taxon>
        <taxon>Mus</taxon>
        <taxon>Mus</taxon>
    </lineage>
</organism>
<dbReference type="RefSeq" id="XP_021009623.1">
    <property type="nucleotide sequence ID" value="XM_021153964.1"/>
</dbReference>
<keyword evidence="9 10" id="KW-0472">Membrane</keyword>
<evidence type="ECO:0000256" key="8">
    <source>
        <dbReference type="ARBA" id="ARBA00022989"/>
    </source>
</evidence>
<evidence type="ECO:0000256" key="1">
    <source>
        <dbReference type="ARBA" id="ARBA00004435"/>
    </source>
</evidence>
<keyword evidence="5" id="KW-1003">Cell membrane</keyword>
<dbReference type="Gene3D" id="1.20.140.150">
    <property type="match status" value="1"/>
</dbReference>
<sequence>MNFLTCDMQRFAVSKECIFRMSGVICTITAAVFEIILANSRCWRLWEFDDKIVKFVFFGLWEAYYHQEFNISGSTIRILVHSPINSTWTISPEFHYAQKLIVWAILLKPAVLLFNALAVNIDYRDDSFVKAQILLYKISASILSISSLCTFISVSWNHVVDLYGQTTLDFPRSFPVKKEDLKMKHYTAAFPIGVLTATMSLFGVIIFLFQMSSLEPQSEEEAQCASRLINQNT</sequence>
<dbReference type="GO" id="GO:0005198">
    <property type="term" value="F:structural molecule activity"/>
    <property type="evidence" value="ECO:0007669"/>
    <property type="project" value="InterPro"/>
</dbReference>
<comment type="subcellular location">
    <subcellularLocation>
        <location evidence="1">Cell junction</location>
        <location evidence="1">Tight junction</location>
    </subcellularLocation>
    <subcellularLocation>
        <location evidence="2">Cell membrane</location>
        <topology evidence="2">Multi-pass membrane protein</topology>
    </subcellularLocation>
</comment>
<accession>A0A6P5P668</accession>
<keyword evidence="4" id="KW-0796">Tight junction</keyword>
<feature type="transmembrane region" description="Helical" evidence="10">
    <location>
        <begin position="18"/>
        <end position="38"/>
    </location>
</feature>
<dbReference type="KEGG" id="mcal:110287307"/>
<proteinExistence type="inferred from homology"/>
<gene>
    <name evidence="12" type="primary">LOC110287307</name>
</gene>
<reference evidence="12" key="1">
    <citation type="submission" date="2025-08" db="UniProtKB">
        <authorList>
            <consortium name="RefSeq"/>
        </authorList>
    </citation>
    <scope>IDENTIFICATION</scope>
</reference>
<dbReference type="Proteomes" id="UP000515126">
    <property type="component" value="Chromosome X"/>
</dbReference>
<dbReference type="GO" id="GO:0005886">
    <property type="term" value="C:plasma membrane"/>
    <property type="evidence" value="ECO:0007669"/>
    <property type="project" value="UniProtKB-SubCell"/>
</dbReference>
<feature type="transmembrane region" description="Helical" evidence="10">
    <location>
        <begin position="100"/>
        <end position="121"/>
    </location>
</feature>
<evidence type="ECO:0000256" key="3">
    <source>
        <dbReference type="ARBA" id="ARBA00008295"/>
    </source>
</evidence>
<name>A0A6P5P668_MUSCR</name>
<evidence type="ECO:0000256" key="6">
    <source>
        <dbReference type="ARBA" id="ARBA00022692"/>
    </source>
</evidence>
<dbReference type="AlphaFoldDB" id="A0A6P5P668"/>
<keyword evidence="7" id="KW-0965">Cell junction</keyword>
<feature type="transmembrane region" description="Helical" evidence="10">
    <location>
        <begin position="188"/>
        <end position="209"/>
    </location>
</feature>
<evidence type="ECO:0000313" key="12">
    <source>
        <dbReference type="RefSeq" id="XP_021009623.1"/>
    </source>
</evidence>
<comment type="similarity">
    <text evidence="3">Belongs to the claudin family.</text>
</comment>
<keyword evidence="11" id="KW-1185">Reference proteome</keyword>
<evidence type="ECO:0000256" key="10">
    <source>
        <dbReference type="SAM" id="Phobius"/>
    </source>
</evidence>
<evidence type="ECO:0000256" key="4">
    <source>
        <dbReference type="ARBA" id="ARBA00022427"/>
    </source>
</evidence>
<keyword evidence="6 10" id="KW-0812">Transmembrane</keyword>
<keyword evidence="8 10" id="KW-1133">Transmembrane helix</keyword>
<dbReference type="GO" id="GO:0005923">
    <property type="term" value="C:bicellular tight junction"/>
    <property type="evidence" value="ECO:0007669"/>
    <property type="project" value="UniProtKB-SubCell"/>
</dbReference>
<protein>
    <submittedName>
        <fullName evidence="12">Uncharacterized protein LOC110287307</fullName>
    </submittedName>
</protein>